<dbReference type="Proteomes" id="UP000000262">
    <property type="component" value="Chromosome"/>
</dbReference>
<protein>
    <recommendedName>
        <fullName evidence="1">CobQ/CobB/MinD/ParA nucleotide binding domain-containing protein</fullName>
    </recommendedName>
</protein>
<sequence>MVNLLKLLRLIFMRKKVSTNIDLEAVKKERVTVPNAIGNSSPKGGIGKTTIQLESGVQLVLRGREVVFIDWDIMSPRLSLRLLKELKEGPSLVKVLIGMMDITEAVRDTVISGRRGSVTVHLVPAVTEDDVPDNINRLLEEMNETSKVIKIVNKMKGSVEKLAKEYDVVFNDYPVPSWATYYTYQHLLSTTSSWINLLSDSNPNMVQLIAQLHQRYTKNIPVLGTIINMVRPTPEEFNKAKEYALELCKEVNGRVAMAIPFDGKLYDVFAESLASPASLNYPQSPAPRSP</sequence>
<proteinExistence type="predicted"/>
<dbReference type="GO" id="GO:0005524">
    <property type="term" value="F:ATP binding"/>
    <property type="evidence" value="ECO:0007669"/>
    <property type="project" value="TreeGrafter"/>
</dbReference>
<dbReference type="HOGENOM" id="CLU_942016_0_0_2"/>
<dbReference type="InterPro" id="IPR050625">
    <property type="entry name" value="ParA/MinD_ATPase"/>
</dbReference>
<dbReference type="GO" id="GO:0009898">
    <property type="term" value="C:cytoplasmic side of plasma membrane"/>
    <property type="evidence" value="ECO:0007669"/>
    <property type="project" value="TreeGrafter"/>
</dbReference>
<dbReference type="KEGG" id="iho:Igni_0565"/>
<dbReference type="PANTHER" id="PTHR43384:SF10">
    <property type="entry name" value="ATPASE INVOLVED IN CHROMOSOME PARTITIONING, PARA_MIND FAMILY"/>
    <property type="match status" value="1"/>
</dbReference>
<feature type="domain" description="CobQ/CobB/MinD/ParA nucleotide binding" evidence="1">
    <location>
        <begin position="41"/>
        <end position="267"/>
    </location>
</feature>
<dbReference type="STRING" id="453591.Igni_0565"/>
<dbReference type="GO" id="GO:0016887">
    <property type="term" value="F:ATP hydrolysis activity"/>
    <property type="evidence" value="ECO:0007669"/>
    <property type="project" value="TreeGrafter"/>
</dbReference>
<dbReference type="GO" id="GO:0051782">
    <property type="term" value="P:negative regulation of cell division"/>
    <property type="evidence" value="ECO:0007669"/>
    <property type="project" value="TreeGrafter"/>
</dbReference>
<gene>
    <name evidence="2" type="ordered locus">Igni_0565</name>
</gene>
<dbReference type="eggNOG" id="arCOG00589">
    <property type="taxonomic scope" value="Archaea"/>
</dbReference>
<accession>A8A9Z5</accession>
<dbReference type="GO" id="GO:0005829">
    <property type="term" value="C:cytosol"/>
    <property type="evidence" value="ECO:0007669"/>
    <property type="project" value="TreeGrafter"/>
</dbReference>
<dbReference type="PhylomeDB" id="A8A9Z5"/>
<dbReference type="InterPro" id="IPR027417">
    <property type="entry name" value="P-loop_NTPase"/>
</dbReference>
<reference evidence="2 3" key="1">
    <citation type="journal article" date="2008" name="Genome Biol.">
        <title>A genomic analysis of the archaeal system Ignicoccus hospitalis-Nanoarchaeum equitans.</title>
        <authorList>
            <person name="Podar M."/>
            <person name="Anderson I."/>
            <person name="Makarova K.S."/>
            <person name="Elkins J.G."/>
            <person name="Ivanova N."/>
            <person name="Wall M.A."/>
            <person name="Lykidis A."/>
            <person name="Mavromatis K."/>
            <person name="Sun H."/>
            <person name="Hudson M.E."/>
            <person name="Chen W."/>
            <person name="Deciu C."/>
            <person name="Hutchison D."/>
            <person name="Eads J.R."/>
            <person name="Anderson A."/>
            <person name="Fernandes F."/>
            <person name="Szeto E."/>
            <person name="Lapidus A."/>
            <person name="Kyrpides N.C."/>
            <person name="Saier M.H.Jr."/>
            <person name="Richardson P.M."/>
            <person name="Rachel R."/>
            <person name="Huber H."/>
            <person name="Eisen J.A."/>
            <person name="Koonin E.V."/>
            <person name="Keller M."/>
            <person name="Stetter K.O."/>
        </authorList>
    </citation>
    <scope>NUCLEOTIDE SEQUENCE [LARGE SCALE GENOMIC DNA]</scope>
    <source>
        <strain evidence="3">KIN4/I / DSM 18386 / JCM 14125</strain>
    </source>
</reference>
<organism evidence="2 3">
    <name type="scientific">Ignicoccus hospitalis (strain KIN4/I / DSM 18386 / JCM 14125)</name>
    <dbReference type="NCBI Taxonomy" id="453591"/>
    <lineage>
        <taxon>Archaea</taxon>
        <taxon>Thermoproteota</taxon>
        <taxon>Thermoprotei</taxon>
        <taxon>Desulfurococcales</taxon>
        <taxon>Desulfurococcaceae</taxon>
        <taxon>Ignicoccus</taxon>
    </lineage>
</organism>
<dbReference type="PANTHER" id="PTHR43384">
    <property type="entry name" value="SEPTUM SITE-DETERMINING PROTEIN MIND HOMOLOG, CHLOROPLASTIC-RELATED"/>
    <property type="match status" value="1"/>
</dbReference>
<evidence type="ECO:0000313" key="3">
    <source>
        <dbReference type="Proteomes" id="UP000000262"/>
    </source>
</evidence>
<evidence type="ECO:0000259" key="1">
    <source>
        <dbReference type="Pfam" id="PF01656"/>
    </source>
</evidence>
<dbReference type="SUPFAM" id="SSF52540">
    <property type="entry name" value="P-loop containing nucleoside triphosphate hydrolases"/>
    <property type="match status" value="1"/>
</dbReference>
<dbReference type="OrthoDB" id="376890at2157"/>
<dbReference type="Gene3D" id="3.40.50.300">
    <property type="entry name" value="P-loop containing nucleotide triphosphate hydrolases"/>
    <property type="match status" value="1"/>
</dbReference>
<evidence type="ECO:0000313" key="2">
    <source>
        <dbReference type="EMBL" id="ABU81747.1"/>
    </source>
</evidence>
<dbReference type="GeneID" id="5562160"/>
<name>A8A9Z5_IGNH4</name>
<keyword evidence="3" id="KW-1185">Reference proteome</keyword>
<dbReference type="EMBL" id="CP000816">
    <property type="protein sequence ID" value="ABU81747.1"/>
    <property type="molecule type" value="Genomic_DNA"/>
</dbReference>
<dbReference type="AlphaFoldDB" id="A8A9Z5"/>
<dbReference type="InterPro" id="IPR002586">
    <property type="entry name" value="CobQ/CobB/MinD/ParA_Nub-bd_dom"/>
</dbReference>
<dbReference type="Pfam" id="PF01656">
    <property type="entry name" value="CbiA"/>
    <property type="match status" value="1"/>
</dbReference>
<dbReference type="RefSeq" id="WP_011998599.1">
    <property type="nucleotide sequence ID" value="NC_009776.1"/>
</dbReference>